<protein>
    <submittedName>
        <fullName evidence="2">Uncharacterized protein</fullName>
    </submittedName>
</protein>
<evidence type="ECO:0000313" key="3">
    <source>
        <dbReference type="Proteomes" id="UP001396334"/>
    </source>
</evidence>
<proteinExistence type="predicted"/>
<evidence type="ECO:0000256" key="1">
    <source>
        <dbReference type="SAM" id="MobiDB-lite"/>
    </source>
</evidence>
<sequence>METDNDDTRAVSRYDRDLRLTLDISESESPEKEMAEDHNAEYDGADLEDSFSGVVREIVKMNVEASEDVNWDNLSENDSEVNVGTTSAHSTPDEDNVSSPVLLSSGSKRDDRHEDILPL</sequence>
<feature type="compositionally biased region" description="Polar residues" evidence="1">
    <location>
        <begin position="97"/>
        <end position="106"/>
    </location>
</feature>
<feature type="region of interest" description="Disordered" evidence="1">
    <location>
        <begin position="70"/>
        <end position="119"/>
    </location>
</feature>
<accession>A0ABR2P8K5</accession>
<name>A0ABR2P8K5_9ROSI</name>
<gene>
    <name evidence="2" type="ORF">V6N11_020089</name>
</gene>
<feature type="compositionally biased region" description="Acidic residues" evidence="1">
    <location>
        <begin position="70"/>
        <end position="79"/>
    </location>
</feature>
<feature type="compositionally biased region" description="Polar residues" evidence="1">
    <location>
        <begin position="80"/>
        <end position="90"/>
    </location>
</feature>
<reference evidence="2 3" key="1">
    <citation type="journal article" date="2024" name="G3 (Bethesda)">
        <title>Genome assembly of Hibiscus sabdariffa L. provides insights into metabolisms of medicinal natural products.</title>
        <authorList>
            <person name="Kim T."/>
        </authorList>
    </citation>
    <scope>NUCLEOTIDE SEQUENCE [LARGE SCALE GENOMIC DNA]</scope>
    <source>
        <strain evidence="2">TK-2024</strain>
        <tissue evidence="2">Old leaves</tissue>
    </source>
</reference>
<organism evidence="2 3">
    <name type="scientific">Hibiscus sabdariffa</name>
    <name type="common">roselle</name>
    <dbReference type="NCBI Taxonomy" id="183260"/>
    <lineage>
        <taxon>Eukaryota</taxon>
        <taxon>Viridiplantae</taxon>
        <taxon>Streptophyta</taxon>
        <taxon>Embryophyta</taxon>
        <taxon>Tracheophyta</taxon>
        <taxon>Spermatophyta</taxon>
        <taxon>Magnoliopsida</taxon>
        <taxon>eudicotyledons</taxon>
        <taxon>Gunneridae</taxon>
        <taxon>Pentapetalae</taxon>
        <taxon>rosids</taxon>
        <taxon>malvids</taxon>
        <taxon>Malvales</taxon>
        <taxon>Malvaceae</taxon>
        <taxon>Malvoideae</taxon>
        <taxon>Hibiscus</taxon>
    </lineage>
</organism>
<feature type="region of interest" description="Disordered" evidence="1">
    <location>
        <begin position="22"/>
        <end position="48"/>
    </location>
</feature>
<dbReference type="Proteomes" id="UP001396334">
    <property type="component" value="Unassembled WGS sequence"/>
</dbReference>
<evidence type="ECO:0000313" key="2">
    <source>
        <dbReference type="EMBL" id="KAK8984775.1"/>
    </source>
</evidence>
<comment type="caution">
    <text evidence="2">The sequence shown here is derived from an EMBL/GenBank/DDBJ whole genome shotgun (WGS) entry which is preliminary data.</text>
</comment>
<feature type="compositionally biased region" description="Basic and acidic residues" evidence="1">
    <location>
        <begin position="29"/>
        <end position="41"/>
    </location>
</feature>
<feature type="compositionally biased region" description="Basic and acidic residues" evidence="1">
    <location>
        <begin position="107"/>
        <end position="119"/>
    </location>
</feature>
<keyword evidence="3" id="KW-1185">Reference proteome</keyword>
<dbReference type="EMBL" id="JBBPBN010000075">
    <property type="protein sequence ID" value="KAK8984775.1"/>
    <property type="molecule type" value="Genomic_DNA"/>
</dbReference>